<comment type="similarity">
    <text evidence="2 6">Belongs to the flagella basal body rod proteins family.</text>
</comment>
<dbReference type="PANTHER" id="PTHR30435:SF12">
    <property type="entry name" value="FLAGELLAR BASAL BODY ROD PROTEIN FLGB"/>
    <property type="match status" value="1"/>
</dbReference>
<protein>
    <recommendedName>
        <fullName evidence="3 6">Flagellar basal body rod protein FlgB</fullName>
    </recommendedName>
</protein>
<keyword evidence="8" id="KW-0282">Flagellum</keyword>
<dbReference type="InterPro" id="IPR019776">
    <property type="entry name" value="Flagellar_basal_body_rod_CS"/>
</dbReference>
<dbReference type="OrthoDB" id="9788334at2"/>
<feature type="domain" description="Flagellar basal body rod protein N-terminal" evidence="7">
    <location>
        <begin position="9"/>
        <end position="39"/>
    </location>
</feature>
<comment type="subunit">
    <text evidence="6">The basal body constitutes a major portion of the flagellar organelle and consists of a number of rings mounted on a central rod.</text>
</comment>
<keyword evidence="4 6" id="KW-0975">Bacterial flagellum</keyword>
<keyword evidence="9" id="KW-1185">Reference proteome</keyword>
<dbReference type="InterPro" id="IPR001444">
    <property type="entry name" value="Flag_bb_rod_N"/>
</dbReference>
<dbReference type="NCBIfam" id="TIGR01396">
    <property type="entry name" value="FlgB"/>
    <property type="match status" value="1"/>
</dbReference>
<evidence type="ECO:0000256" key="4">
    <source>
        <dbReference type="ARBA" id="ARBA00023143"/>
    </source>
</evidence>
<dbReference type="PANTHER" id="PTHR30435">
    <property type="entry name" value="FLAGELLAR PROTEIN"/>
    <property type="match status" value="1"/>
</dbReference>
<dbReference type="PIRSF" id="PIRSF002889">
    <property type="entry name" value="Rod_FlgB"/>
    <property type="match status" value="1"/>
</dbReference>
<evidence type="ECO:0000256" key="1">
    <source>
        <dbReference type="ARBA" id="ARBA00004117"/>
    </source>
</evidence>
<evidence type="ECO:0000259" key="7">
    <source>
        <dbReference type="Pfam" id="PF00460"/>
    </source>
</evidence>
<dbReference type="Proteomes" id="UP000248259">
    <property type="component" value="Unassembled WGS sequence"/>
</dbReference>
<comment type="function">
    <text evidence="5 6">Structural component of flagellum, the bacterial motility apparatus. Part of the rod structure of flagellar basal body.</text>
</comment>
<dbReference type="RefSeq" id="WP_110523934.1">
    <property type="nucleotide sequence ID" value="NZ_QKOE01000004.1"/>
</dbReference>
<keyword evidence="8" id="KW-0969">Cilium</keyword>
<evidence type="ECO:0000256" key="5">
    <source>
        <dbReference type="ARBA" id="ARBA00024934"/>
    </source>
</evidence>
<reference evidence="8 9" key="1">
    <citation type="submission" date="2018-06" db="EMBL/GenBank/DDBJ databases">
        <title>Azoarcus communis strain SWub3 genome.</title>
        <authorList>
            <person name="Zorraquino Salvo V."/>
            <person name="Toubiana D."/>
            <person name="Blumwald E."/>
        </authorList>
    </citation>
    <scope>NUCLEOTIDE SEQUENCE [LARGE SCALE GENOMIC DNA]</scope>
    <source>
        <strain evidence="8 9">SWub3</strain>
    </source>
</reference>
<evidence type="ECO:0000256" key="6">
    <source>
        <dbReference type="PIRNR" id="PIRNR002889"/>
    </source>
</evidence>
<organism evidence="8 9">
    <name type="scientific">Parazoarcus communis SWub3 = DSM 12120</name>
    <dbReference type="NCBI Taxonomy" id="1121029"/>
    <lineage>
        <taxon>Bacteria</taxon>
        <taxon>Pseudomonadati</taxon>
        <taxon>Pseudomonadota</taxon>
        <taxon>Betaproteobacteria</taxon>
        <taxon>Rhodocyclales</taxon>
        <taxon>Zoogloeaceae</taxon>
        <taxon>Parazoarcus</taxon>
    </lineage>
</organism>
<dbReference type="GO" id="GO:0030694">
    <property type="term" value="C:bacterial-type flagellum basal body, rod"/>
    <property type="evidence" value="ECO:0007669"/>
    <property type="project" value="InterPro"/>
</dbReference>
<dbReference type="EMBL" id="QKOE01000004">
    <property type="protein sequence ID" value="PZA17168.1"/>
    <property type="molecule type" value="Genomic_DNA"/>
</dbReference>
<dbReference type="InterPro" id="IPR006300">
    <property type="entry name" value="FlgB"/>
</dbReference>
<dbReference type="Pfam" id="PF00460">
    <property type="entry name" value="Flg_bb_rod"/>
    <property type="match status" value="1"/>
</dbReference>
<comment type="subcellular location">
    <subcellularLocation>
        <location evidence="1 6">Bacterial flagellum basal body</location>
    </subcellularLocation>
</comment>
<name>A0A323VA82_9RHOO</name>
<accession>A0A323VA82</accession>
<dbReference type="GO" id="GO:0071978">
    <property type="term" value="P:bacterial-type flagellum-dependent swarming motility"/>
    <property type="evidence" value="ECO:0007669"/>
    <property type="project" value="TreeGrafter"/>
</dbReference>
<proteinExistence type="inferred from homology"/>
<evidence type="ECO:0000313" key="9">
    <source>
        <dbReference type="Proteomes" id="UP000248259"/>
    </source>
</evidence>
<comment type="caution">
    <text evidence="8">The sequence shown here is derived from an EMBL/GenBank/DDBJ whole genome shotgun (WGS) entry which is preliminary data.</text>
</comment>
<gene>
    <name evidence="8" type="primary">flgB</name>
    <name evidence="8" type="ORF">DNK49_08005</name>
</gene>
<keyword evidence="8" id="KW-0966">Cell projection</keyword>
<dbReference type="PROSITE" id="PS00588">
    <property type="entry name" value="FLAGELLA_BB_ROD"/>
    <property type="match status" value="1"/>
</dbReference>
<evidence type="ECO:0000313" key="8">
    <source>
        <dbReference type="EMBL" id="PZA17168.1"/>
    </source>
</evidence>
<evidence type="ECO:0000256" key="2">
    <source>
        <dbReference type="ARBA" id="ARBA00009677"/>
    </source>
</evidence>
<evidence type="ECO:0000256" key="3">
    <source>
        <dbReference type="ARBA" id="ARBA00014376"/>
    </source>
</evidence>
<sequence length="140" mass="15176">MRTLLDNQLRVHQTALNLQAHRQQLLASNIANADTPHYKAKDIDFREAMRGALGKGAMGERLGPLALATTRPAHIAAGGDSHPLEAFAKYRTEFQSAVDGNTVNMDVERAAFAENAVNYEASITFINGLLRGMQTAISGQ</sequence>
<dbReference type="AlphaFoldDB" id="A0A323VA82"/>